<gene>
    <name evidence="6" type="ORF">ECPE_LOCUS17001</name>
</gene>
<evidence type="ECO:0000256" key="2">
    <source>
        <dbReference type="ARBA" id="ARBA00022801"/>
    </source>
</evidence>
<keyword evidence="2 4" id="KW-0378">Hydrolase</keyword>
<sequence length="156" mass="17806">MRYTFSLRVNVDRRELAKRFREPPGIIKNNSEENKFLATDVHATLSGIPTTQDFSYGEITSISDIPHLDYRLYENLSRMGLDQLTPVQRHAIGIMSIDETATIQGDSFEYQRVVGKYDLMAAAQTGSGKTLAYLIPIVNRLLRVYPYEAMQARVSW</sequence>
<evidence type="ECO:0000256" key="3">
    <source>
        <dbReference type="ARBA" id="ARBA00022840"/>
    </source>
</evidence>
<evidence type="ECO:0000313" key="6">
    <source>
        <dbReference type="EMBL" id="VDP94276.1"/>
    </source>
</evidence>
<dbReference type="InterPro" id="IPR027417">
    <property type="entry name" value="P-loop_NTPase"/>
</dbReference>
<dbReference type="GO" id="GO:0005524">
    <property type="term" value="F:ATP binding"/>
    <property type="evidence" value="ECO:0007669"/>
    <property type="project" value="UniProtKB-UniRule"/>
</dbReference>
<dbReference type="SUPFAM" id="SSF52540">
    <property type="entry name" value="P-loop containing nucleoside triphosphate hydrolases"/>
    <property type="match status" value="1"/>
</dbReference>
<organism evidence="8">
    <name type="scientific">Echinostoma caproni</name>
    <dbReference type="NCBI Taxonomy" id="27848"/>
    <lineage>
        <taxon>Eukaryota</taxon>
        <taxon>Metazoa</taxon>
        <taxon>Spiralia</taxon>
        <taxon>Lophotrochozoa</taxon>
        <taxon>Platyhelminthes</taxon>
        <taxon>Trematoda</taxon>
        <taxon>Digenea</taxon>
        <taxon>Plagiorchiida</taxon>
        <taxon>Echinostomata</taxon>
        <taxon>Echinostomatoidea</taxon>
        <taxon>Echinostomatidae</taxon>
        <taxon>Echinostoma</taxon>
    </lineage>
</organism>
<dbReference type="GO" id="GO:0003724">
    <property type="term" value="F:RNA helicase activity"/>
    <property type="evidence" value="ECO:0007669"/>
    <property type="project" value="UniProtKB-EC"/>
</dbReference>
<comment type="function">
    <text evidence="4">RNA helicase.</text>
</comment>
<evidence type="ECO:0000256" key="4">
    <source>
        <dbReference type="RuleBase" id="RU365068"/>
    </source>
</evidence>
<dbReference type="GO" id="GO:0016787">
    <property type="term" value="F:hydrolase activity"/>
    <property type="evidence" value="ECO:0007669"/>
    <property type="project" value="UniProtKB-KW"/>
</dbReference>
<dbReference type="InterPro" id="IPR011545">
    <property type="entry name" value="DEAD/DEAH_box_helicase_dom"/>
</dbReference>
<keyword evidence="7" id="KW-1185">Reference proteome</keyword>
<name>A0A183BCR6_9TREM</name>
<dbReference type="PANTHER" id="PTHR24031">
    <property type="entry name" value="RNA HELICASE"/>
    <property type="match status" value="1"/>
</dbReference>
<comment type="domain">
    <text evidence="4">The Q motif is unique to and characteristic of the DEAD box family of RNA helicases and controls ATP binding and hydrolysis.</text>
</comment>
<feature type="domain" description="DEAD/DEAH-box helicase" evidence="5">
    <location>
        <begin position="115"/>
        <end position="143"/>
    </location>
</feature>
<keyword evidence="3 4" id="KW-0067">ATP-binding</keyword>
<evidence type="ECO:0000313" key="8">
    <source>
        <dbReference type="WBParaSite" id="ECPE_0001704501-mRNA-1"/>
    </source>
</evidence>
<reference evidence="6 7" key="2">
    <citation type="submission" date="2018-11" db="EMBL/GenBank/DDBJ databases">
        <authorList>
            <consortium name="Pathogen Informatics"/>
        </authorList>
    </citation>
    <scope>NUCLEOTIDE SEQUENCE [LARGE SCALE GENOMIC DNA]</scope>
    <source>
        <strain evidence="6 7">Egypt</strain>
    </source>
</reference>
<dbReference type="EC" id="3.6.4.13" evidence="4"/>
<dbReference type="AlphaFoldDB" id="A0A183BCR6"/>
<dbReference type="GO" id="GO:0003723">
    <property type="term" value="F:RNA binding"/>
    <property type="evidence" value="ECO:0007669"/>
    <property type="project" value="UniProtKB-UniRule"/>
</dbReference>
<dbReference type="Proteomes" id="UP000272942">
    <property type="component" value="Unassembled WGS sequence"/>
</dbReference>
<dbReference type="WBParaSite" id="ECPE_0001704501-mRNA-1">
    <property type="protein sequence ID" value="ECPE_0001704501-mRNA-1"/>
    <property type="gene ID" value="ECPE_0001704501"/>
</dbReference>
<evidence type="ECO:0000313" key="7">
    <source>
        <dbReference type="Proteomes" id="UP000272942"/>
    </source>
</evidence>
<keyword evidence="1 4" id="KW-0547">Nucleotide-binding</keyword>
<evidence type="ECO:0000256" key="1">
    <source>
        <dbReference type="ARBA" id="ARBA00022741"/>
    </source>
</evidence>
<proteinExistence type="inferred from homology"/>
<keyword evidence="4" id="KW-0694">RNA-binding</keyword>
<keyword evidence="4" id="KW-0347">Helicase</keyword>
<dbReference type="OrthoDB" id="6263093at2759"/>
<reference evidence="8" key="1">
    <citation type="submission" date="2016-06" db="UniProtKB">
        <authorList>
            <consortium name="WormBaseParasite"/>
        </authorList>
    </citation>
    <scope>IDENTIFICATION</scope>
</reference>
<evidence type="ECO:0000259" key="5">
    <source>
        <dbReference type="Pfam" id="PF00270"/>
    </source>
</evidence>
<protein>
    <recommendedName>
        <fullName evidence="4">ATP-dependent RNA helicase</fullName>
        <ecNumber evidence="4">3.6.4.13</ecNumber>
    </recommendedName>
</protein>
<dbReference type="EMBL" id="UZAN01066954">
    <property type="protein sequence ID" value="VDP94276.1"/>
    <property type="molecule type" value="Genomic_DNA"/>
</dbReference>
<dbReference type="Pfam" id="PF00270">
    <property type="entry name" value="DEAD"/>
    <property type="match status" value="1"/>
</dbReference>
<comment type="similarity">
    <text evidence="4">Belongs to the DEAD box helicase family.</text>
</comment>
<dbReference type="Gene3D" id="3.40.50.300">
    <property type="entry name" value="P-loop containing nucleotide triphosphate hydrolases"/>
    <property type="match status" value="1"/>
</dbReference>
<comment type="catalytic activity">
    <reaction evidence="4">
        <text>ATP + H2O = ADP + phosphate + H(+)</text>
        <dbReference type="Rhea" id="RHEA:13065"/>
        <dbReference type="ChEBI" id="CHEBI:15377"/>
        <dbReference type="ChEBI" id="CHEBI:15378"/>
        <dbReference type="ChEBI" id="CHEBI:30616"/>
        <dbReference type="ChEBI" id="CHEBI:43474"/>
        <dbReference type="ChEBI" id="CHEBI:456216"/>
        <dbReference type="EC" id="3.6.4.13"/>
    </reaction>
</comment>
<accession>A0A183BCR6</accession>